<proteinExistence type="predicted"/>
<dbReference type="OrthoDB" id="1758052at2"/>
<keyword evidence="1" id="KW-0175">Coiled coil</keyword>
<gene>
    <name evidence="2" type="ORF">DFP96_103284</name>
</gene>
<evidence type="ECO:0000313" key="2">
    <source>
        <dbReference type="EMBL" id="TDR54184.1"/>
    </source>
</evidence>
<dbReference type="Pfam" id="PF06854">
    <property type="entry name" value="Phage_Gp15"/>
    <property type="match status" value="1"/>
</dbReference>
<dbReference type="EMBL" id="SNZK01000003">
    <property type="protein sequence ID" value="TDR54184.1"/>
    <property type="molecule type" value="Genomic_DNA"/>
</dbReference>
<dbReference type="InterPro" id="IPR009660">
    <property type="entry name" value="Phage_A500_Gp15"/>
</dbReference>
<evidence type="ECO:0000256" key="1">
    <source>
        <dbReference type="SAM" id="Coils"/>
    </source>
</evidence>
<comment type="caution">
    <text evidence="2">The sequence shown here is derived from an EMBL/GenBank/DDBJ whole genome shotgun (WGS) entry which is preliminary data.</text>
</comment>
<keyword evidence="3" id="KW-1185">Reference proteome</keyword>
<dbReference type="RefSeq" id="WP_133620291.1">
    <property type="nucleotide sequence ID" value="NZ_SNZK01000003.1"/>
</dbReference>
<sequence length="222" mass="26049">MFNLAYSLENEVQIGEDTYSINMAYDNILLFIELLGDKSVPADKKLEISIEILLGEQLEYPIETLEKIFSKLLEIVFETEEQEPEEVELDLAGNPLPEQFQKKKKEKVHYNLMEDAQYIFSSFKHYYDIDLFEVQGELDWRKFKAYLSDLGSKTKFKEVMEIRMMKIPKDATEEEKENIKQLKKLYQLKADHGDIENDAMDLAERQALLKKQMAEAEGKEVE</sequence>
<feature type="coiled-coil region" evidence="1">
    <location>
        <begin position="169"/>
        <end position="219"/>
    </location>
</feature>
<reference evidence="2 3" key="1">
    <citation type="submission" date="2019-03" db="EMBL/GenBank/DDBJ databases">
        <title>Genomic Encyclopedia of Type Strains, Phase III (KMG-III): the genomes of soil and plant-associated and newly described type strains.</title>
        <authorList>
            <person name="Whitman W."/>
        </authorList>
    </citation>
    <scope>NUCLEOTIDE SEQUENCE [LARGE SCALE GENOMIC DNA]</scope>
    <source>
        <strain evidence="2 3">CECT 7972</strain>
    </source>
</reference>
<dbReference type="Proteomes" id="UP000295558">
    <property type="component" value="Unassembled WGS sequence"/>
</dbReference>
<name>A0A4R6ZPQ5_9LIST</name>
<dbReference type="STRING" id="1265846.PROCOU_01437"/>
<protein>
    <submittedName>
        <fullName evidence="2">Bacteriophage Gp15 protein</fullName>
    </submittedName>
</protein>
<dbReference type="AlphaFoldDB" id="A0A4R6ZPQ5"/>
<accession>A0A4R6ZPQ5</accession>
<evidence type="ECO:0000313" key="3">
    <source>
        <dbReference type="Proteomes" id="UP000295558"/>
    </source>
</evidence>
<organism evidence="2 3">
    <name type="scientific">Listeria rocourtiae</name>
    <dbReference type="NCBI Taxonomy" id="647910"/>
    <lineage>
        <taxon>Bacteria</taxon>
        <taxon>Bacillati</taxon>
        <taxon>Bacillota</taxon>
        <taxon>Bacilli</taxon>
        <taxon>Bacillales</taxon>
        <taxon>Listeriaceae</taxon>
        <taxon>Listeria</taxon>
    </lineage>
</organism>